<feature type="region of interest" description="Disordered" evidence="1">
    <location>
        <begin position="1"/>
        <end position="20"/>
    </location>
</feature>
<dbReference type="PANTHER" id="PTHR15192:SF8">
    <property type="entry name" value="FAD_NAD(P)-BINDING DOMAIN-CONTAINING PROTEIN"/>
    <property type="match status" value="1"/>
</dbReference>
<name>A0A3N4LMT9_9PEZI</name>
<dbReference type="AlphaFoldDB" id="A0A3N4LMT9"/>
<evidence type="ECO:0008006" key="4">
    <source>
        <dbReference type="Google" id="ProtNLM"/>
    </source>
</evidence>
<dbReference type="InterPro" id="IPR029731">
    <property type="entry name" value="OSGIN1/2"/>
</dbReference>
<evidence type="ECO:0000313" key="2">
    <source>
        <dbReference type="EMBL" id="RPB22978.1"/>
    </source>
</evidence>
<dbReference type="Gene3D" id="3.50.50.60">
    <property type="entry name" value="FAD/NAD(P)-binding domain"/>
    <property type="match status" value="1"/>
</dbReference>
<accession>A0A3N4LMT9</accession>
<dbReference type="OrthoDB" id="412005at2759"/>
<sequence>MTRNYIDTASDIGPNHSPNPNHLSYGDLNTDTVIIGNGPAALFLSFLLHGNVPYYDPVTHGPHPDPVLHRKLLEIPSGSLYEFLQSPEDVSYLTEHFPASQLSYSTQAQRINVLLDTLLRPNADLDIDRCKPRIRWVKDDSKRVAHLVIGSAPKAGGQWSENPIATSLDIGTLSYADMLSLPGYTFFDHYHKLYEDDMPVFTRPTRRDVSSYYAQYPKETGMLSSIGLGRHVYQVERTGDFGFLVRVLNSSEDVSQLQTPMSYAIRCKHVVLASGIFTRQLSPPPPLQQIPEYVASAADNSNSNIPMLVVGSGFTAADVLLSAHPNQEIIHIFKWNCTGSSLLKGCHPSAYPEYAMIYRMMKLAANNSTTINPIVSEQPLYEGFPNAEVISITPHPSTPDSFEVTFKLPECSTPVTRQVGHLAYFVGRRGDLSYLSPQIQAELGISHMAGCISGDTLRARVAANAEVTKGIFAIGSLTGDSLVKFGFGSGTYAAGRILYKISQMSAIDGVPEIEVPDCGTSDFVDTPFSLPSLASSSGSGASGITDGEVKFSSAKKGCIERDRKMSTCSTHSVALNLSFSSAYRTSKDTCIIS</sequence>
<dbReference type="SUPFAM" id="SSF51905">
    <property type="entry name" value="FAD/NAD(P)-binding domain"/>
    <property type="match status" value="1"/>
</dbReference>
<organism evidence="2 3">
    <name type="scientific">Terfezia boudieri ATCC MYA-4762</name>
    <dbReference type="NCBI Taxonomy" id="1051890"/>
    <lineage>
        <taxon>Eukaryota</taxon>
        <taxon>Fungi</taxon>
        <taxon>Dikarya</taxon>
        <taxon>Ascomycota</taxon>
        <taxon>Pezizomycotina</taxon>
        <taxon>Pezizomycetes</taxon>
        <taxon>Pezizales</taxon>
        <taxon>Pezizaceae</taxon>
        <taxon>Terfezia</taxon>
    </lineage>
</organism>
<reference evidence="2 3" key="1">
    <citation type="journal article" date="2018" name="Nat. Ecol. Evol.">
        <title>Pezizomycetes genomes reveal the molecular basis of ectomycorrhizal truffle lifestyle.</title>
        <authorList>
            <person name="Murat C."/>
            <person name="Payen T."/>
            <person name="Noel B."/>
            <person name="Kuo A."/>
            <person name="Morin E."/>
            <person name="Chen J."/>
            <person name="Kohler A."/>
            <person name="Krizsan K."/>
            <person name="Balestrini R."/>
            <person name="Da Silva C."/>
            <person name="Montanini B."/>
            <person name="Hainaut M."/>
            <person name="Levati E."/>
            <person name="Barry K.W."/>
            <person name="Belfiori B."/>
            <person name="Cichocki N."/>
            <person name="Clum A."/>
            <person name="Dockter R.B."/>
            <person name="Fauchery L."/>
            <person name="Guy J."/>
            <person name="Iotti M."/>
            <person name="Le Tacon F."/>
            <person name="Lindquist E.A."/>
            <person name="Lipzen A."/>
            <person name="Malagnac F."/>
            <person name="Mello A."/>
            <person name="Molinier V."/>
            <person name="Miyauchi S."/>
            <person name="Poulain J."/>
            <person name="Riccioni C."/>
            <person name="Rubini A."/>
            <person name="Sitrit Y."/>
            <person name="Splivallo R."/>
            <person name="Traeger S."/>
            <person name="Wang M."/>
            <person name="Zifcakova L."/>
            <person name="Wipf D."/>
            <person name="Zambonelli A."/>
            <person name="Paolocci F."/>
            <person name="Nowrousian M."/>
            <person name="Ottonello S."/>
            <person name="Baldrian P."/>
            <person name="Spatafora J.W."/>
            <person name="Henrissat B."/>
            <person name="Nagy L.G."/>
            <person name="Aury J.M."/>
            <person name="Wincker P."/>
            <person name="Grigoriev I.V."/>
            <person name="Bonfante P."/>
            <person name="Martin F.M."/>
        </authorList>
    </citation>
    <scope>NUCLEOTIDE SEQUENCE [LARGE SCALE GENOMIC DNA]</scope>
    <source>
        <strain evidence="2 3">ATCC MYA-4762</strain>
    </source>
</reference>
<dbReference type="STRING" id="1051890.A0A3N4LMT9"/>
<evidence type="ECO:0000313" key="3">
    <source>
        <dbReference type="Proteomes" id="UP000267821"/>
    </source>
</evidence>
<dbReference type="Proteomes" id="UP000267821">
    <property type="component" value="Unassembled WGS sequence"/>
</dbReference>
<keyword evidence="3" id="KW-1185">Reference proteome</keyword>
<gene>
    <name evidence="2" type="ORF">L211DRAFT_289612</name>
</gene>
<proteinExistence type="predicted"/>
<protein>
    <recommendedName>
        <fullName evidence="4">L-ornithine N(5)-oxygenase</fullName>
    </recommendedName>
</protein>
<dbReference type="InParanoid" id="A0A3N4LMT9"/>
<dbReference type="EMBL" id="ML121548">
    <property type="protein sequence ID" value="RPB22978.1"/>
    <property type="molecule type" value="Genomic_DNA"/>
</dbReference>
<dbReference type="InterPro" id="IPR036188">
    <property type="entry name" value="FAD/NAD-bd_sf"/>
</dbReference>
<dbReference type="PANTHER" id="PTHR15192">
    <property type="entry name" value="PROTEIN CBG05349"/>
    <property type="match status" value="1"/>
</dbReference>
<evidence type="ECO:0000256" key="1">
    <source>
        <dbReference type="SAM" id="MobiDB-lite"/>
    </source>
</evidence>